<name>A0A8S4N896_OWEFU</name>
<dbReference type="Gene3D" id="2.30.39.10">
    <property type="entry name" value="Alpha-1-antitrypsin, domain 1"/>
    <property type="match status" value="1"/>
</dbReference>
<dbReference type="GO" id="GO:0005615">
    <property type="term" value="C:extracellular space"/>
    <property type="evidence" value="ECO:0007669"/>
    <property type="project" value="InterPro"/>
</dbReference>
<organism evidence="4 5">
    <name type="scientific">Owenia fusiformis</name>
    <name type="common">Polychaete worm</name>
    <dbReference type="NCBI Taxonomy" id="6347"/>
    <lineage>
        <taxon>Eukaryota</taxon>
        <taxon>Metazoa</taxon>
        <taxon>Spiralia</taxon>
        <taxon>Lophotrochozoa</taxon>
        <taxon>Annelida</taxon>
        <taxon>Polychaeta</taxon>
        <taxon>Sedentaria</taxon>
        <taxon>Canalipalpata</taxon>
        <taxon>Sabellida</taxon>
        <taxon>Oweniida</taxon>
        <taxon>Oweniidae</taxon>
        <taxon>Owenia</taxon>
    </lineage>
</organism>
<dbReference type="InterPro" id="IPR023796">
    <property type="entry name" value="Serpin_dom"/>
</dbReference>
<evidence type="ECO:0000259" key="3">
    <source>
        <dbReference type="SMART" id="SM00093"/>
    </source>
</evidence>
<dbReference type="CDD" id="cd00172">
    <property type="entry name" value="serpin"/>
    <property type="match status" value="1"/>
</dbReference>
<keyword evidence="2" id="KW-0732">Signal</keyword>
<protein>
    <recommendedName>
        <fullName evidence="3">Serpin domain-containing protein</fullName>
    </recommendedName>
</protein>
<dbReference type="AlphaFoldDB" id="A0A8S4N896"/>
<dbReference type="InterPro" id="IPR042185">
    <property type="entry name" value="Serpin_sf_2"/>
</dbReference>
<keyword evidence="5" id="KW-1185">Reference proteome</keyword>
<comment type="caution">
    <text evidence="4">The sequence shown here is derived from an EMBL/GenBank/DDBJ whole genome shotgun (WGS) entry which is preliminary data.</text>
</comment>
<dbReference type="SUPFAM" id="SSF56574">
    <property type="entry name" value="Serpins"/>
    <property type="match status" value="1"/>
</dbReference>
<dbReference type="SMART" id="SM00093">
    <property type="entry name" value="SERPIN"/>
    <property type="match status" value="1"/>
</dbReference>
<dbReference type="FunFam" id="3.30.497.10:FF:000001">
    <property type="entry name" value="Serine protease inhibitor"/>
    <property type="match status" value="1"/>
</dbReference>
<reference evidence="4" key="1">
    <citation type="submission" date="2022-03" db="EMBL/GenBank/DDBJ databases">
        <authorList>
            <person name="Martin C."/>
        </authorList>
    </citation>
    <scope>NUCLEOTIDE SEQUENCE</scope>
</reference>
<feature type="signal peptide" evidence="2">
    <location>
        <begin position="1"/>
        <end position="19"/>
    </location>
</feature>
<dbReference type="Gene3D" id="3.30.497.10">
    <property type="entry name" value="Antithrombin, subunit I, domain 2"/>
    <property type="match status" value="1"/>
</dbReference>
<dbReference type="Proteomes" id="UP000749559">
    <property type="component" value="Unassembled WGS sequence"/>
</dbReference>
<dbReference type="InterPro" id="IPR023795">
    <property type="entry name" value="Serpin_CS"/>
</dbReference>
<dbReference type="InterPro" id="IPR042178">
    <property type="entry name" value="Serpin_sf_1"/>
</dbReference>
<dbReference type="Pfam" id="PF00079">
    <property type="entry name" value="Serpin"/>
    <property type="match status" value="1"/>
</dbReference>
<comment type="similarity">
    <text evidence="1">Belongs to the serpin family.</text>
</comment>
<evidence type="ECO:0000256" key="1">
    <source>
        <dbReference type="RuleBase" id="RU000411"/>
    </source>
</evidence>
<dbReference type="PANTHER" id="PTHR11461:SF372">
    <property type="entry name" value="ACCESSORY GLAND PROTEIN ACP76A-RELATED"/>
    <property type="match status" value="1"/>
</dbReference>
<evidence type="ECO:0000313" key="5">
    <source>
        <dbReference type="Proteomes" id="UP000749559"/>
    </source>
</evidence>
<dbReference type="PROSITE" id="PS00284">
    <property type="entry name" value="SERPIN"/>
    <property type="match status" value="1"/>
</dbReference>
<accession>A0A8S4N896</accession>
<dbReference type="InterPro" id="IPR036186">
    <property type="entry name" value="Serpin_sf"/>
</dbReference>
<feature type="chain" id="PRO_5035899063" description="Serpin domain-containing protein" evidence="2">
    <location>
        <begin position="20"/>
        <end position="491"/>
    </location>
</feature>
<evidence type="ECO:0000256" key="2">
    <source>
        <dbReference type="SAM" id="SignalP"/>
    </source>
</evidence>
<dbReference type="PANTHER" id="PTHR11461">
    <property type="entry name" value="SERINE PROTEASE INHIBITOR, SERPIN"/>
    <property type="match status" value="1"/>
</dbReference>
<dbReference type="OrthoDB" id="671595at2759"/>
<feature type="domain" description="Serpin" evidence="3">
    <location>
        <begin position="46"/>
        <end position="425"/>
    </location>
</feature>
<dbReference type="InterPro" id="IPR000215">
    <property type="entry name" value="Serpin_fam"/>
</dbReference>
<proteinExistence type="inferred from homology"/>
<dbReference type="EMBL" id="CAIIXF020000002">
    <property type="protein sequence ID" value="CAH1777316.1"/>
    <property type="molecule type" value="Genomic_DNA"/>
</dbReference>
<sequence>MEILIKVTVLMFLIHIAEAGQKKNKQVLGPELCKEELSAAINKFGIDMYMELSASHPGENVFFSPISITTALSMLMLGAKGETKSQMEEVLYTTELQRCLHETYNFWEKNLYGGEDGPVLESANKLYTDQTLDANRRFVKDIAKYYDASVQKLDFKDHSDASRNTINDWVSDQTSQMIQNVLEKGSIDQNTVMVLINAIYFKGNWLNQFDISDTSVESFTTETGKVVNVNMMYQEDLFNHYYDNDLKAQFLELPYEVGTKNSVDIRMVIILPEGKDGILELQEKLTAEMLSKALDELQYWPTPTYLHVPRFEFKEKYPLHSILEAMGMDELFSASVNLDGFSTDPRVDVSTVVHEAAVVINENGTEASAVTVIGGGRSGYIPDPATVKCDRPFLFLIREVKEEVSGWAMKTIPGPILFFGKVSEPVEAKDAICNAEDLNNCRDMCRLNCFEANKRLTNKSRKKNCPTWVGLFEKYRNCKTDCRKDKCVQNC</sequence>
<dbReference type="GO" id="GO:0004867">
    <property type="term" value="F:serine-type endopeptidase inhibitor activity"/>
    <property type="evidence" value="ECO:0007669"/>
    <property type="project" value="InterPro"/>
</dbReference>
<gene>
    <name evidence="4" type="ORF">OFUS_LOCUS4372</name>
</gene>
<evidence type="ECO:0000313" key="4">
    <source>
        <dbReference type="EMBL" id="CAH1777316.1"/>
    </source>
</evidence>